<organism evidence="2 3">
    <name type="scientific">Mycolicibacterium helvum</name>
    <dbReference type="NCBI Taxonomy" id="1534349"/>
    <lineage>
        <taxon>Bacteria</taxon>
        <taxon>Bacillati</taxon>
        <taxon>Actinomycetota</taxon>
        <taxon>Actinomycetes</taxon>
        <taxon>Mycobacteriales</taxon>
        <taxon>Mycobacteriaceae</taxon>
        <taxon>Mycolicibacterium</taxon>
    </lineage>
</organism>
<feature type="domain" description="Helix-turn-helix" evidence="1">
    <location>
        <begin position="52"/>
        <end position="97"/>
    </location>
</feature>
<name>A0A7I7TFF4_9MYCO</name>
<sequence>MLWQLSTIRHIVDAMATITTTTSPAAPGGAACPVIRRGPVTVDYLRVHPTVSVEQAALLLGVSRAYAYQLTHAGELDAITLGEKRVRVKSASLLRVLGED</sequence>
<evidence type="ECO:0000313" key="3">
    <source>
        <dbReference type="Proteomes" id="UP000467148"/>
    </source>
</evidence>
<dbReference type="Pfam" id="PF12728">
    <property type="entry name" value="HTH_17"/>
    <property type="match status" value="1"/>
</dbReference>
<dbReference type="KEGG" id="mhev:MHEL_60130"/>
<dbReference type="EMBL" id="AP022596">
    <property type="protein sequence ID" value="BBY67770.1"/>
    <property type="molecule type" value="Genomic_DNA"/>
</dbReference>
<dbReference type="NCBIfam" id="TIGR01764">
    <property type="entry name" value="excise"/>
    <property type="match status" value="1"/>
</dbReference>
<reference evidence="2 3" key="1">
    <citation type="journal article" date="2019" name="Emerg. Microbes Infect.">
        <title>Comprehensive subspecies identification of 175 nontuberculous mycobacteria species based on 7547 genomic profiles.</title>
        <authorList>
            <person name="Matsumoto Y."/>
            <person name="Kinjo T."/>
            <person name="Motooka D."/>
            <person name="Nabeya D."/>
            <person name="Jung N."/>
            <person name="Uechi K."/>
            <person name="Horii T."/>
            <person name="Iida T."/>
            <person name="Fujita J."/>
            <person name="Nakamura S."/>
        </authorList>
    </citation>
    <scope>NUCLEOTIDE SEQUENCE [LARGE SCALE GENOMIC DNA]</scope>
    <source>
        <strain evidence="2 3">JCM 30396</strain>
    </source>
</reference>
<dbReference type="GO" id="GO:0003677">
    <property type="term" value="F:DNA binding"/>
    <property type="evidence" value="ECO:0007669"/>
    <property type="project" value="InterPro"/>
</dbReference>
<proteinExistence type="predicted"/>
<accession>A0A7I7TFF4</accession>
<dbReference type="InterPro" id="IPR010093">
    <property type="entry name" value="SinI_DNA-bd"/>
</dbReference>
<keyword evidence="3" id="KW-1185">Reference proteome</keyword>
<dbReference type="Proteomes" id="UP000467148">
    <property type="component" value="Chromosome"/>
</dbReference>
<dbReference type="AlphaFoldDB" id="A0A7I7TFF4"/>
<evidence type="ECO:0000313" key="2">
    <source>
        <dbReference type="EMBL" id="BBY67770.1"/>
    </source>
</evidence>
<dbReference type="InterPro" id="IPR041657">
    <property type="entry name" value="HTH_17"/>
</dbReference>
<protein>
    <recommendedName>
        <fullName evidence="1">Helix-turn-helix domain-containing protein</fullName>
    </recommendedName>
</protein>
<evidence type="ECO:0000259" key="1">
    <source>
        <dbReference type="Pfam" id="PF12728"/>
    </source>
</evidence>
<gene>
    <name evidence="2" type="ORF">MHEL_60130</name>
</gene>